<evidence type="ECO:0000313" key="2">
    <source>
        <dbReference type="EMBL" id="QBJ02720.1"/>
    </source>
</evidence>
<proteinExistence type="predicted"/>
<keyword evidence="1" id="KW-0472">Membrane</keyword>
<evidence type="ECO:0000256" key="1">
    <source>
        <dbReference type="SAM" id="Phobius"/>
    </source>
</evidence>
<reference evidence="2 3" key="1">
    <citation type="submission" date="2019-02" db="EMBL/GenBank/DDBJ databases">
        <authorList>
            <person name="Frampton R.A."/>
            <person name="Wojtus J.K."/>
            <person name="Fineran P.C."/>
            <person name="Hendrickson H.L."/>
        </authorList>
    </citation>
    <scope>NUCLEOTIDE SEQUENCE [LARGE SCALE GENOMIC DNA]</scope>
</reference>
<organism evidence="2 3">
    <name type="scientific">Pseudomonas phage Psa21</name>
    <dbReference type="NCBI Taxonomy" id="2530023"/>
    <lineage>
        <taxon>Viruses</taxon>
        <taxon>Duplodnaviria</taxon>
        <taxon>Heunggongvirae</taxon>
        <taxon>Uroviricota</taxon>
        <taxon>Caudoviricetes</taxon>
        <taxon>Chimalliviridae</taxon>
        <taxon>Tepukevirus</taxon>
        <taxon>Tepukevirus Psa21</taxon>
    </lineage>
</organism>
<sequence length="171" mass="19011">MSFLKGLGLQWFEWLGIGIVVLMLSVGYLVWNKYDERTLQVGGLSTANEVLTETVKYKDQSATISDQVVAEFVKEKEDVKVELQQSREGVIDDYINMAERSTTEAVKPVVVVPAKPAKNQPPEVQVRATEPKVDNVSDTARISVLAERMHEHYCKAAPERGIGCNADSTNK</sequence>
<evidence type="ECO:0000313" key="3">
    <source>
        <dbReference type="Proteomes" id="UP000294134"/>
    </source>
</evidence>
<protein>
    <submittedName>
        <fullName evidence="2">Uncharacterized protein</fullName>
    </submittedName>
</protein>
<keyword evidence="1" id="KW-1133">Transmembrane helix</keyword>
<dbReference type="Proteomes" id="UP000294134">
    <property type="component" value="Segment"/>
</dbReference>
<dbReference type="EMBL" id="MK552327">
    <property type="protein sequence ID" value="QBJ02720.1"/>
    <property type="molecule type" value="Genomic_DNA"/>
</dbReference>
<keyword evidence="1" id="KW-0812">Transmembrane</keyword>
<gene>
    <name evidence="2" type="ORF">PSA21_194</name>
</gene>
<accession>A0A481W4L2</accession>
<feature type="transmembrane region" description="Helical" evidence="1">
    <location>
        <begin position="12"/>
        <end position="31"/>
    </location>
</feature>
<name>A0A481W4L2_9CAUD</name>
<keyword evidence="3" id="KW-1185">Reference proteome</keyword>